<dbReference type="Proteomes" id="UP000243679">
    <property type="component" value="Chromosome"/>
</dbReference>
<gene>
    <name evidence="10" type="ORF">TAO_1632</name>
</gene>
<evidence type="ECO:0000313" key="11">
    <source>
        <dbReference type="Proteomes" id="UP000243679"/>
    </source>
</evidence>
<dbReference type="GO" id="GO:0015528">
    <property type="term" value="F:lactose:proton symporter activity"/>
    <property type="evidence" value="ECO:0007669"/>
    <property type="project" value="TreeGrafter"/>
</dbReference>
<evidence type="ECO:0000256" key="5">
    <source>
        <dbReference type="ARBA" id="ARBA00022692"/>
    </source>
</evidence>
<dbReference type="PANTHER" id="PTHR23522">
    <property type="entry name" value="BLL5896 PROTEIN"/>
    <property type="match status" value="1"/>
</dbReference>
<dbReference type="InterPro" id="IPR036259">
    <property type="entry name" value="MFS_trans_sf"/>
</dbReference>
<dbReference type="Pfam" id="PF12832">
    <property type="entry name" value="MFS_1_like"/>
    <property type="match status" value="1"/>
</dbReference>
<reference evidence="10 11" key="1">
    <citation type="journal article" date="2017" name="ISME J.">
        <title>An acid-tolerant ammonia-oxidizing ?-proteobacterium from soil.</title>
        <authorList>
            <person name="Hayatsu M."/>
            <person name="Tago K."/>
            <person name="Uchiyama I."/>
            <person name="Toyoda A."/>
            <person name="Wang Y."/>
            <person name="Shimomura Y."/>
            <person name="Okubo T."/>
            <person name="Kurisu F."/>
            <person name="Hirono Y."/>
            <person name="Nonaka K."/>
            <person name="Akiyama H."/>
            <person name="Itoh T."/>
            <person name="Takami H."/>
        </authorList>
    </citation>
    <scope>NUCLEOTIDE SEQUENCE [LARGE SCALE GENOMIC DNA]</scope>
    <source>
        <strain evidence="10 11">TAO100</strain>
    </source>
</reference>
<dbReference type="AlphaFoldDB" id="A0A1Q2SPE7"/>
<feature type="transmembrane region" description="Helical" evidence="8">
    <location>
        <begin position="249"/>
        <end position="273"/>
    </location>
</feature>
<keyword evidence="3" id="KW-1003">Cell membrane</keyword>
<dbReference type="SUPFAM" id="SSF103473">
    <property type="entry name" value="MFS general substrate transporter"/>
    <property type="match status" value="1"/>
</dbReference>
<feature type="transmembrane region" description="Helical" evidence="8">
    <location>
        <begin position="193"/>
        <end position="213"/>
    </location>
</feature>
<proteinExistence type="predicted"/>
<feature type="transmembrane region" description="Helical" evidence="8">
    <location>
        <begin position="315"/>
        <end position="334"/>
    </location>
</feature>
<feature type="transmembrane region" description="Helical" evidence="8">
    <location>
        <begin position="225"/>
        <end position="243"/>
    </location>
</feature>
<keyword evidence="5 8" id="KW-0812">Transmembrane</keyword>
<dbReference type="KEGG" id="ntt:TAO_1632"/>
<comment type="subcellular location">
    <subcellularLocation>
        <location evidence="1">Cell inner membrane</location>
        <topology evidence="1">Multi-pass membrane protein</topology>
    </subcellularLocation>
</comment>
<evidence type="ECO:0000256" key="8">
    <source>
        <dbReference type="SAM" id="Phobius"/>
    </source>
</evidence>
<keyword evidence="2" id="KW-0813">Transport</keyword>
<evidence type="ECO:0000313" key="10">
    <source>
        <dbReference type="EMBL" id="BAW81002.1"/>
    </source>
</evidence>
<evidence type="ECO:0000256" key="3">
    <source>
        <dbReference type="ARBA" id="ARBA00022475"/>
    </source>
</evidence>
<evidence type="ECO:0000256" key="4">
    <source>
        <dbReference type="ARBA" id="ARBA00022519"/>
    </source>
</evidence>
<dbReference type="InterPro" id="IPR020846">
    <property type="entry name" value="MFS_dom"/>
</dbReference>
<evidence type="ECO:0000256" key="6">
    <source>
        <dbReference type="ARBA" id="ARBA00022989"/>
    </source>
</evidence>
<dbReference type="InterPro" id="IPR024989">
    <property type="entry name" value="MFS_assoc_dom"/>
</dbReference>
<dbReference type="NCBIfam" id="NF037955">
    <property type="entry name" value="mfs"/>
    <property type="match status" value="1"/>
</dbReference>
<dbReference type="PANTHER" id="PTHR23522:SF10">
    <property type="entry name" value="3-PHENYLPROPIONIC ACID TRANSPORTER-RELATED"/>
    <property type="match status" value="1"/>
</dbReference>
<feature type="transmembrane region" description="Helical" evidence="8">
    <location>
        <begin position="154"/>
        <end position="173"/>
    </location>
</feature>
<sequence>MALLMAARILGPSLWDQVTNHSGRRMATIRLASLFATLTFSTVYFCQSYLALAVMIVAFGLSRNGILPQFEVVTLSYLDIAKQLHYYGRIRLWGSIGFILSVILLGPVLDRVNIHLLPTVILTLTMSIWILSLTIPESNAHNYHSSPHDSVWKILKSSEVLAFFTLAFLMQASHGPYNIFYTIYLEDYGYSRSLIGGLWALGVIAEVGIFLFMPRLLLRLGVRRILLGSLLLASLRWLLIGLFPVHLLVIIFAQLLHAATFGAFHAAAIDWVYHRFRGIHQGQGQTLYSSLGFGIGGAFGSFYSGHLWAINPSGTYFIAAAITVIAFFLAYFTIAESPASE</sequence>
<evidence type="ECO:0000256" key="2">
    <source>
        <dbReference type="ARBA" id="ARBA00022448"/>
    </source>
</evidence>
<evidence type="ECO:0000256" key="1">
    <source>
        <dbReference type="ARBA" id="ARBA00004429"/>
    </source>
</evidence>
<name>A0A1Q2SPE7_9GAMM</name>
<feature type="domain" description="Major facilitator superfamily (MFS) profile" evidence="9">
    <location>
        <begin position="151"/>
        <end position="341"/>
    </location>
</feature>
<organism evidence="10 11">
    <name type="scientific">Candidatus Nitrosoglobus terrae</name>
    <dbReference type="NCBI Taxonomy" id="1630141"/>
    <lineage>
        <taxon>Bacteria</taxon>
        <taxon>Pseudomonadati</taxon>
        <taxon>Pseudomonadota</taxon>
        <taxon>Gammaproteobacteria</taxon>
        <taxon>Chromatiales</taxon>
        <taxon>Chromatiaceae</taxon>
        <taxon>Candidatus Nitrosoglobus</taxon>
    </lineage>
</organism>
<keyword evidence="4" id="KW-0997">Cell inner membrane</keyword>
<keyword evidence="6 8" id="KW-1133">Transmembrane helix</keyword>
<dbReference type="Gene3D" id="1.20.1250.20">
    <property type="entry name" value="MFS general substrate transporter like domains"/>
    <property type="match status" value="2"/>
</dbReference>
<keyword evidence="11" id="KW-1185">Reference proteome</keyword>
<accession>A0A1Q2SPE7</accession>
<dbReference type="PIRSF" id="PIRSF004925">
    <property type="entry name" value="HcaT"/>
    <property type="match status" value="1"/>
</dbReference>
<feature type="transmembrane region" description="Helical" evidence="8">
    <location>
        <begin position="115"/>
        <end position="133"/>
    </location>
</feature>
<evidence type="ECO:0000256" key="7">
    <source>
        <dbReference type="ARBA" id="ARBA00023136"/>
    </source>
</evidence>
<dbReference type="PROSITE" id="PS50850">
    <property type="entry name" value="MFS"/>
    <property type="match status" value="1"/>
</dbReference>
<feature type="transmembrane region" description="Helical" evidence="8">
    <location>
        <begin position="34"/>
        <end position="61"/>
    </location>
</feature>
<protein>
    <submittedName>
        <fullName evidence="10">Major facilitator superfamily nucleoside/H(+) symporter</fullName>
    </submittedName>
</protein>
<keyword evidence="7 8" id="KW-0472">Membrane</keyword>
<dbReference type="EMBL" id="AP014836">
    <property type="protein sequence ID" value="BAW81002.1"/>
    <property type="molecule type" value="Genomic_DNA"/>
</dbReference>
<dbReference type="InterPro" id="IPR026032">
    <property type="entry name" value="HcaT-like"/>
</dbReference>
<dbReference type="GO" id="GO:0030395">
    <property type="term" value="F:lactose binding"/>
    <property type="evidence" value="ECO:0007669"/>
    <property type="project" value="TreeGrafter"/>
</dbReference>
<feature type="transmembrane region" description="Helical" evidence="8">
    <location>
        <begin position="90"/>
        <end position="109"/>
    </location>
</feature>
<dbReference type="GO" id="GO:0005886">
    <property type="term" value="C:plasma membrane"/>
    <property type="evidence" value="ECO:0007669"/>
    <property type="project" value="UniProtKB-SubCell"/>
</dbReference>
<evidence type="ECO:0000259" key="9">
    <source>
        <dbReference type="PROSITE" id="PS50850"/>
    </source>
</evidence>
<feature type="transmembrane region" description="Helical" evidence="8">
    <location>
        <begin position="285"/>
        <end position="303"/>
    </location>
</feature>